<feature type="chain" id="PRO_5028975897" evidence="2">
    <location>
        <begin position="21"/>
        <end position="295"/>
    </location>
</feature>
<dbReference type="InParanoid" id="A0A7C8MNG3"/>
<evidence type="ECO:0000313" key="3">
    <source>
        <dbReference type="EMBL" id="KAF2964753.1"/>
    </source>
</evidence>
<dbReference type="PANTHER" id="PTHR38049">
    <property type="entry name" value="RICIN B LECTIN DOMAIN-CONTAINING PROTEIN"/>
    <property type="match status" value="1"/>
</dbReference>
<protein>
    <submittedName>
        <fullName evidence="3">Uncharacterized protein</fullName>
    </submittedName>
</protein>
<evidence type="ECO:0000313" key="4">
    <source>
        <dbReference type="Proteomes" id="UP000481858"/>
    </source>
</evidence>
<sequence length="295" mass="32309">MSNELTFLVAFATVFGASEAIKHIQSDARRKEHRSRKNNLIVRCLKSCQYSSILEGRRVVLSGDKLYIDTGTHWAGEFGHPFAGYYLAYPDSSASGLVSTICDEPPIMNWIYVDRWSYELKFGNRTWADDNFPIPWDCSRQDRRLTFGGWEGFLAVKEGDFWSLYFDVDEDHLKSKLPEGTPVLEIELIRVEMRITKPKPPPPEDKPEDKEKATENAKESSDAKDRAEGAADANAANGASDGNGADVANGDAAGEAATNGGANGHSGPDKADGSTYPKGAYATPPEEPLESPAVD</sequence>
<dbReference type="EMBL" id="WUBL01000138">
    <property type="protein sequence ID" value="KAF2964753.1"/>
    <property type="molecule type" value="Genomic_DNA"/>
</dbReference>
<reference evidence="3 4" key="1">
    <citation type="submission" date="2019-12" db="EMBL/GenBank/DDBJ databases">
        <title>Draft genome sequence of the ascomycete Xylaria multiplex DSM 110363.</title>
        <authorList>
            <person name="Buettner E."/>
            <person name="Kellner H."/>
        </authorList>
    </citation>
    <scope>NUCLEOTIDE SEQUENCE [LARGE SCALE GENOMIC DNA]</scope>
    <source>
        <strain evidence="3 4">DSM 110363</strain>
    </source>
</reference>
<dbReference type="OrthoDB" id="3928002at2759"/>
<keyword evidence="2" id="KW-0732">Signal</keyword>
<keyword evidence="4" id="KW-1185">Reference proteome</keyword>
<feature type="signal peptide" evidence="2">
    <location>
        <begin position="1"/>
        <end position="20"/>
    </location>
</feature>
<evidence type="ECO:0000256" key="2">
    <source>
        <dbReference type="SAM" id="SignalP"/>
    </source>
</evidence>
<accession>A0A7C8MNG3</accession>
<proteinExistence type="predicted"/>
<feature type="region of interest" description="Disordered" evidence="1">
    <location>
        <begin position="194"/>
        <end position="295"/>
    </location>
</feature>
<gene>
    <name evidence="3" type="ORF">GQX73_g8834</name>
</gene>
<comment type="caution">
    <text evidence="3">The sequence shown here is derived from an EMBL/GenBank/DDBJ whole genome shotgun (WGS) entry which is preliminary data.</text>
</comment>
<feature type="compositionally biased region" description="Basic and acidic residues" evidence="1">
    <location>
        <begin position="202"/>
        <end position="229"/>
    </location>
</feature>
<organism evidence="3 4">
    <name type="scientific">Xylaria multiplex</name>
    <dbReference type="NCBI Taxonomy" id="323545"/>
    <lineage>
        <taxon>Eukaryota</taxon>
        <taxon>Fungi</taxon>
        <taxon>Dikarya</taxon>
        <taxon>Ascomycota</taxon>
        <taxon>Pezizomycotina</taxon>
        <taxon>Sordariomycetes</taxon>
        <taxon>Xylariomycetidae</taxon>
        <taxon>Xylariales</taxon>
        <taxon>Xylariaceae</taxon>
        <taxon>Xylaria</taxon>
    </lineage>
</organism>
<evidence type="ECO:0000256" key="1">
    <source>
        <dbReference type="SAM" id="MobiDB-lite"/>
    </source>
</evidence>
<feature type="compositionally biased region" description="Low complexity" evidence="1">
    <location>
        <begin position="230"/>
        <end position="260"/>
    </location>
</feature>
<dbReference type="PANTHER" id="PTHR38049:SF2">
    <property type="entry name" value="RICIN B LECTIN DOMAIN-CONTAINING PROTEIN"/>
    <property type="match status" value="1"/>
</dbReference>
<dbReference type="AlphaFoldDB" id="A0A7C8MNG3"/>
<dbReference type="Proteomes" id="UP000481858">
    <property type="component" value="Unassembled WGS sequence"/>
</dbReference>
<name>A0A7C8MNG3_9PEZI</name>